<proteinExistence type="predicted"/>
<feature type="region of interest" description="Disordered" evidence="1">
    <location>
        <begin position="189"/>
        <end position="209"/>
    </location>
</feature>
<feature type="compositionally biased region" description="Polar residues" evidence="1">
    <location>
        <begin position="1"/>
        <end position="13"/>
    </location>
</feature>
<gene>
    <name evidence="2" type="ORF">OHC33_010460</name>
</gene>
<evidence type="ECO:0000313" key="3">
    <source>
        <dbReference type="Proteomes" id="UP001316803"/>
    </source>
</evidence>
<sequence length="298" mass="32143">MGCGSSTETTDSGSAIIGHQQHTNQQNDYTWRTNSLYAQTLHATPVQDVNQQHARAPSNPVLPRMQSNTGVSEHIALVDTAAKFFYTLSEHQRALTIAIAAAHGPTDNDKIHGIISSAFNSVLQICEAIQSIVGRGELVDDPSKAIALFATTTVSLMTVRTIIDLYGLVLFRMEDSLVSLRWPSRTDEQASKTSKLGEAASQSAAPATSQSNQSHVLEICQAIETMDFHIAHIEAVTRKLKDVSWLITQGVSQHDASGGTGGEGLSQSSEIEKILNAALSTRQEITRVKAKIHSRSAT</sequence>
<accession>A0AAN8E889</accession>
<protein>
    <submittedName>
        <fullName evidence="2">Uncharacterized protein</fullName>
    </submittedName>
</protein>
<dbReference type="Proteomes" id="UP001316803">
    <property type="component" value="Unassembled WGS sequence"/>
</dbReference>
<keyword evidence="3" id="KW-1185">Reference proteome</keyword>
<dbReference type="AlphaFoldDB" id="A0AAN8E889"/>
<feature type="region of interest" description="Disordered" evidence="1">
    <location>
        <begin position="1"/>
        <end position="25"/>
    </location>
</feature>
<reference evidence="2 3" key="1">
    <citation type="submission" date="2022-12" db="EMBL/GenBank/DDBJ databases">
        <title>Genomic features and morphological characterization of a novel Knufia sp. strain isolated from spacecraft assembly facility.</title>
        <authorList>
            <person name="Teixeira M."/>
            <person name="Chander A.M."/>
            <person name="Stajich J.E."/>
            <person name="Venkateswaran K."/>
        </authorList>
    </citation>
    <scope>NUCLEOTIDE SEQUENCE [LARGE SCALE GENOMIC DNA]</scope>
    <source>
        <strain evidence="2 3">FJI-L2-BK-P2</strain>
    </source>
</reference>
<evidence type="ECO:0000256" key="1">
    <source>
        <dbReference type="SAM" id="MobiDB-lite"/>
    </source>
</evidence>
<dbReference type="EMBL" id="JAKLMC020000046">
    <property type="protein sequence ID" value="KAK5948564.1"/>
    <property type="molecule type" value="Genomic_DNA"/>
</dbReference>
<name>A0AAN8E889_9EURO</name>
<feature type="compositionally biased region" description="Low complexity" evidence="1">
    <location>
        <begin position="199"/>
        <end position="209"/>
    </location>
</feature>
<comment type="caution">
    <text evidence="2">The sequence shown here is derived from an EMBL/GenBank/DDBJ whole genome shotgun (WGS) entry which is preliminary data.</text>
</comment>
<evidence type="ECO:0000313" key="2">
    <source>
        <dbReference type="EMBL" id="KAK5948564.1"/>
    </source>
</evidence>
<organism evidence="2 3">
    <name type="scientific">Knufia fluminis</name>
    <dbReference type="NCBI Taxonomy" id="191047"/>
    <lineage>
        <taxon>Eukaryota</taxon>
        <taxon>Fungi</taxon>
        <taxon>Dikarya</taxon>
        <taxon>Ascomycota</taxon>
        <taxon>Pezizomycotina</taxon>
        <taxon>Eurotiomycetes</taxon>
        <taxon>Chaetothyriomycetidae</taxon>
        <taxon>Chaetothyriales</taxon>
        <taxon>Trichomeriaceae</taxon>
        <taxon>Knufia</taxon>
    </lineage>
</organism>